<dbReference type="InterPro" id="IPR038564">
    <property type="entry name" value="Maf1_sf"/>
</dbReference>
<dbReference type="FunCoup" id="A0A1S3GKZ0">
    <property type="interactions" value="3095"/>
</dbReference>
<feature type="compositionally biased region" description="Polar residues" evidence="11">
    <location>
        <begin position="98"/>
        <end position="113"/>
    </location>
</feature>
<keyword evidence="8 10" id="KW-0539">Nucleus</keyword>
<comment type="similarity">
    <text evidence="3 10">Belongs to the MAF1 family.</text>
</comment>
<keyword evidence="5 10" id="KW-0678">Repressor</keyword>
<dbReference type="FunFam" id="3.40.1000.50:FF:000002">
    <property type="entry name" value="Repressor of RNA polymerase III transcription MAF1"/>
    <property type="match status" value="1"/>
</dbReference>
<evidence type="ECO:0000256" key="5">
    <source>
        <dbReference type="ARBA" id="ARBA00022491"/>
    </source>
</evidence>
<dbReference type="RefSeq" id="XP_012889360.1">
    <property type="nucleotide sequence ID" value="XM_013033906.1"/>
</dbReference>
<dbReference type="AlphaFoldDB" id="A0A1S3GKZ0"/>
<comment type="subcellular location">
    <subcellularLocation>
        <location evidence="2">Cytoplasm</location>
    </subcellularLocation>
    <subcellularLocation>
        <location evidence="1 10">Nucleus</location>
    </subcellularLocation>
</comment>
<dbReference type="InParanoid" id="A0A1S3GKZ0"/>
<keyword evidence="7 10" id="KW-0804">Transcription</keyword>
<dbReference type="GO" id="GO:0016480">
    <property type="term" value="P:negative regulation of transcription by RNA polymerase III"/>
    <property type="evidence" value="ECO:0007669"/>
    <property type="project" value="UniProtKB-UniRule"/>
</dbReference>
<sequence>MEPGLATFRSWNLISSLPAECLAGSAPCSEAQLLSKDMKLLENSSFEAINSQLTVETGDAHIIGRIESYSCKMAGDDKHMFKQFCQEGQPHVLEALSPPQTSGLSPSRLSKSQGGEDDSPLSDKCSRKTLFYLIATLNESFRPDYDFSAARSHEFSREPSLSWVVNAVNCSLFSAVREDFKALKPQLWNAVDEEICLAECDIYSYNPDLDSDPFGEDGSLWSFNYFFYNKRLKRIVFFSCRSISGSTYTPSEAGNTLDMELGEEESGGRGSEVGAEETNTMEEDRVPVMCM</sequence>
<gene>
    <name evidence="13" type="primary">Maf1</name>
</gene>
<comment type="function">
    <text evidence="10">Element of the TORC1 signaling pathway that acts as a mediator of diverse signals and that represses RNA polymerase III transcription. Inhibits the de novo assembly of TFIIIB onto DNA.</text>
</comment>
<proteinExistence type="inferred from homology"/>
<dbReference type="CTD" id="84232"/>
<feature type="region of interest" description="Disordered" evidence="11">
    <location>
        <begin position="95"/>
        <end position="122"/>
    </location>
</feature>
<name>A0A1S3GKZ0_DIPOR</name>
<dbReference type="InterPro" id="IPR015257">
    <property type="entry name" value="Maf1"/>
</dbReference>
<evidence type="ECO:0000256" key="2">
    <source>
        <dbReference type="ARBA" id="ARBA00004496"/>
    </source>
</evidence>
<reference evidence="13" key="1">
    <citation type="submission" date="2025-08" db="UniProtKB">
        <authorList>
            <consortium name="RefSeq"/>
        </authorList>
    </citation>
    <scope>IDENTIFICATION</scope>
    <source>
        <tissue evidence="13">Kidney</tissue>
    </source>
</reference>
<evidence type="ECO:0000256" key="8">
    <source>
        <dbReference type="ARBA" id="ARBA00023242"/>
    </source>
</evidence>
<protein>
    <recommendedName>
        <fullName evidence="10">Repressor of RNA polymerase III transcription MAF1</fullName>
    </recommendedName>
</protein>
<evidence type="ECO:0000256" key="4">
    <source>
        <dbReference type="ARBA" id="ARBA00022490"/>
    </source>
</evidence>
<dbReference type="PANTHER" id="PTHR22504:SF0">
    <property type="entry name" value="REPRESSOR OF RNA POLYMERASE III TRANSCRIPTION MAF1 HOMOLOG"/>
    <property type="match status" value="1"/>
</dbReference>
<evidence type="ECO:0000256" key="1">
    <source>
        <dbReference type="ARBA" id="ARBA00004123"/>
    </source>
</evidence>
<dbReference type="GO" id="GO:0000994">
    <property type="term" value="F:RNA polymerase III core binding"/>
    <property type="evidence" value="ECO:0007669"/>
    <property type="project" value="TreeGrafter"/>
</dbReference>
<dbReference type="GeneID" id="105999026"/>
<evidence type="ECO:0000256" key="11">
    <source>
        <dbReference type="SAM" id="MobiDB-lite"/>
    </source>
</evidence>
<evidence type="ECO:0000313" key="12">
    <source>
        <dbReference type="Proteomes" id="UP000081671"/>
    </source>
</evidence>
<evidence type="ECO:0000256" key="9">
    <source>
        <dbReference type="ARBA" id="ARBA00062680"/>
    </source>
</evidence>
<organism evidence="12 13">
    <name type="scientific">Dipodomys ordii</name>
    <name type="common">Ord's kangaroo rat</name>
    <dbReference type="NCBI Taxonomy" id="10020"/>
    <lineage>
        <taxon>Eukaryota</taxon>
        <taxon>Metazoa</taxon>
        <taxon>Chordata</taxon>
        <taxon>Craniata</taxon>
        <taxon>Vertebrata</taxon>
        <taxon>Euteleostomi</taxon>
        <taxon>Mammalia</taxon>
        <taxon>Eutheria</taxon>
        <taxon>Euarchontoglires</taxon>
        <taxon>Glires</taxon>
        <taxon>Rodentia</taxon>
        <taxon>Castorimorpha</taxon>
        <taxon>Heteromyidae</taxon>
        <taxon>Dipodomyinae</taxon>
        <taxon>Dipodomys</taxon>
    </lineage>
</organism>
<dbReference type="Gene3D" id="3.40.1000.50">
    <property type="entry name" value="Repressor of RNA polymerase III transcription Maf1"/>
    <property type="match status" value="2"/>
</dbReference>
<evidence type="ECO:0000256" key="3">
    <source>
        <dbReference type="ARBA" id="ARBA00006231"/>
    </source>
</evidence>
<comment type="subunit">
    <text evidence="9">Interacts with TFIIIB subunits BRF1 and BRF2. Interacts with Pol III subunit POLR3F. Interacts with TFIIIC subunit GTF3C1.</text>
</comment>
<evidence type="ECO:0000256" key="6">
    <source>
        <dbReference type="ARBA" id="ARBA00023015"/>
    </source>
</evidence>
<dbReference type="KEGG" id="dord:105999026"/>
<dbReference type="Pfam" id="PF09174">
    <property type="entry name" value="Maf1"/>
    <property type="match status" value="1"/>
</dbReference>
<dbReference type="PIRSF" id="PIRSF037240">
    <property type="entry name" value="RNA_polIII_Trep_MAF1"/>
    <property type="match status" value="1"/>
</dbReference>
<dbReference type="FunFam" id="3.40.1000.50:FF:000001">
    <property type="entry name" value="Repressor of RNA polymerase III transcription MAF1"/>
    <property type="match status" value="1"/>
</dbReference>
<dbReference type="GO" id="GO:0005737">
    <property type="term" value="C:cytoplasm"/>
    <property type="evidence" value="ECO:0007669"/>
    <property type="project" value="UniProtKB-SubCell"/>
</dbReference>
<dbReference type="Proteomes" id="UP000081671">
    <property type="component" value="Unplaced"/>
</dbReference>
<keyword evidence="6 10" id="KW-0805">Transcription regulation</keyword>
<dbReference type="GO" id="GO:0005634">
    <property type="term" value="C:nucleus"/>
    <property type="evidence" value="ECO:0007669"/>
    <property type="project" value="UniProtKB-SubCell"/>
</dbReference>
<keyword evidence="12" id="KW-1185">Reference proteome</keyword>
<accession>A0A1S3GKZ0</accession>
<keyword evidence="4" id="KW-0963">Cytoplasm</keyword>
<evidence type="ECO:0000256" key="7">
    <source>
        <dbReference type="ARBA" id="ARBA00023163"/>
    </source>
</evidence>
<dbReference type="PANTHER" id="PTHR22504">
    <property type="entry name" value="REPRESSOR OF RNA POLYMERASE III TRANSCRIPTION MAF1"/>
    <property type="match status" value="1"/>
</dbReference>
<evidence type="ECO:0000256" key="10">
    <source>
        <dbReference type="PIRNR" id="PIRNR037240"/>
    </source>
</evidence>
<feature type="region of interest" description="Disordered" evidence="11">
    <location>
        <begin position="261"/>
        <end position="280"/>
    </location>
</feature>
<evidence type="ECO:0000313" key="13">
    <source>
        <dbReference type="RefSeq" id="XP_012889360.1"/>
    </source>
</evidence>
<dbReference type="OrthoDB" id="277029at2759"/>